<gene>
    <name evidence="3" type="ORF">SAMN02745912_01828</name>
</gene>
<evidence type="ECO:0000313" key="4">
    <source>
        <dbReference type="Proteomes" id="UP000184465"/>
    </source>
</evidence>
<dbReference type="STRING" id="1121301.SAMN02745912_01828"/>
<dbReference type="InterPro" id="IPR015995">
    <property type="entry name" value="MlrC_N"/>
</dbReference>
<evidence type="ECO:0000313" key="3">
    <source>
        <dbReference type="EMBL" id="SHJ97941.1"/>
    </source>
</evidence>
<sequence length="501" mass="55786">MKRILIAGMHHESNSFNPIIACEKDFNVIYGNDIFNNLRENDSVTGIIKTLQGVGYEVIPTVFARAVPNGEVDYDFYIKIKNEILERAKAAQKEAPIDAITLSLHGSMRVKQQGEAEGYFIEELRAIFPNIPIFSSLDMHTTMTKRMYDNCDGFVGYKCAPHTDCFETGEHAAKMTIDALENNANAKSAWVRVPILIAGEQSSTNVEPMIELINSLRECEKKEGIMAASYFMGFPWSDNEDSSIAVYVVADDDLELAEREAVRLAELIWSKKDDFCFHTETYDEKEALDVAFEAVKEGKLPIYISDSGDNPTAGASSDCTNFLKLIMSDNRTDNLKKPVIYGGIYDPIATKQCEGKVGEEITLTFGSKFDTVTSSSITATGTVKAYIKDWSRGGMVKGDLVLFNSCGVDIVISEAHVGYTLPDMFIDLGVDPEDAEIVVCKLGYLTHQHSLVAKRSIMALTKGNTNEDLKTLDYKKIKRPIFPLDNDFEYNVFDNLIIKKG</sequence>
<organism evidence="3 4">
    <name type="scientific">Paramaledivibacter caminithermalis (strain DSM 15212 / CIP 107654 / DViRD3)</name>
    <name type="common">Clostridium caminithermale</name>
    <dbReference type="NCBI Taxonomy" id="1121301"/>
    <lineage>
        <taxon>Bacteria</taxon>
        <taxon>Bacillati</taxon>
        <taxon>Bacillota</taxon>
        <taxon>Clostridia</taxon>
        <taxon>Peptostreptococcales</taxon>
        <taxon>Caminicellaceae</taxon>
        <taxon>Paramaledivibacter</taxon>
    </lineage>
</organism>
<name>A0A1M6NQC3_PARC5</name>
<evidence type="ECO:0000259" key="1">
    <source>
        <dbReference type="Pfam" id="PF07171"/>
    </source>
</evidence>
<dbReference type="OrthoDB" id="9815420at2"/>
<feature type="domain" description="Microcystin LR degradation protein MlrC N-terminal" evidence="2">
    <location>
        <begin position="3"/>
        <end position="289"/>
    </location>
</feature>
<dbReference type="RefSeq" id="WP_073149127.1">
    <property type="nucleotide sequence ID" value="NZ_FRAG01000018.1"/>
</dbReference>
<proteinExistence type="predicted"/>
<dbReference type="Pfam" id="PF07171">
    <property type="entry name" value="MlrC_C"/>
    <property type="match status" value="1"/>
</dbReference>
<dbReference type="Pfam" id="PF07364">
    <property type="entry name" value="DUF1485"/>
    <property type="match status" value="1"/>
</dbReference>
<evidence type="ECO:0000259" key="2">
    <source>
        <dbReference type="Pfam" id="PF07364"/>
    </source>
</evidence>
<keyword evidence="4" id="KW-1185">Reference proteome</keyword>
<dbReference type="InterPro" id="IPR010799">
    <property type="entry name" value="MlrC_C"/>
</dbReference>
<dbReference type="EMBL" id="FRAG01000018">
    <property type="protein sequence ID" value="SHJ97941.1"/>
    <property type="molecule type" value="Genomic_DNA"/>
</dbReference>
<protein>
    <submittedName>
        <fullName evidence="3">Microcystin degradation protein MlrC, contains DUF1485 domain</fullName>
    </submittedName>
</protein>
<feature type="domain" description="Microcystin LR degradation protein MlrC C-terminal" evidence="1">
    <location>
        <begin position="304"/>
        <end position="476"/>
    </location>
</feature>
<dbReference type="Proteomes" id="UP000184465">
    <property type="component" value="Unassembled WGS sequence"/>
</dbReference>
<reference evidence="3 4" key="1">
    <citation type="submission" date="2016-11" db="EMBL/GenBank/DDBJ databases">
        <authorList>
            <person name="Jaros S."/>
            <person name="Januszkiewicz K."/>
            <person name="Wedrychowicz H."/>
        </authorList>
    </citation>
    <scope>NUCLEOTIDE SEQUENCE [LARGE SCALE GENOMIC DNA]</scope>
    <source>
        <strain evidence="3 4">DSM 15212</strain>
    </source>
</reference>
<accession>A0A1M6NQC3</accession>
<dbReference type="AlphaFoldDB" id="A0A1M6NQC3"/>